<dbReference type="OrthoDB" id="9810372at2"/>
<dbReference type="Gene3D" id="3.30.420.40">
    <property type="match status" value="2"/>
</dbReference>
<dbReference type="RefSeq" id="WP_052570176.1">
    <property type="nucleotide sequence ID" value="NZ_CP009498.1"/>
</dbReference>
<evidence type="ECO:0000256" key="1">
    <source>
        <dbReference type="ARBA" id="ARBA00006479"/>
    </source>
</evidence>
<dbReference type="InterPro" id="IPR000600">
    <property type="entry name" value="ROK"/>
</dbReference>
<name>A0A0G3WHK3_9BACT</name>
<dbReference type="InterPro" id="IPR049874">
    <property type="entry name" value="ROK_cs"/>
</dbReference>
<accession>A0A0G3WHK3</accession>
<evidence type="ECO:0000313" key="2">
    <source>
        <dbReference type="EMBL" id="AKL97808.1"/>
    </source>
</evidence>
<dbReference type="STRING" id="1408281.Epro_0429"/>
<proteinExistence type="inferred from homology"/>
<dbReference type="AlphaFoldDB" id="A0A0G3WHK3"/>
<dbReference type="Proteomes" id="UP000035337">
    <property type="component" value="Chromosome"/>
</dbReference>
<dbReference type="PANTHER" id="PTHR18964:SF149">
    <property type="entry name" value="BIFUNCTIONAL UDP-N-ACETYLGLUCOSAMINE 2-EPIMERASE_N-ACETYLMANNOSAMINE KINASE"/>
    <property type="match status" value="1"/>
</dbReference>
<dbReference type="EMBL" id="CP009498">
    <property type="protein sequence ID" value="AKL97808.1"/>
    <property type="molecule type" value="Genomic_DNA"/>
</dbReference>
<dbReference type="KEGG" id="epo:Epro_0429"/>
<dbReference type="GO" id="GO:0016301">
    <property type="term" value="F:kinase activity"/>
    <property type="evidence" value="ECO:0007669"/>
    <property type="project" value="UniProtKB-KW"/>
</dbReference>
<protein>
    <submittedName>
        <fullName evidence="2">Putative Glucokinase</fullName>
    </submittedName>
</protein>
<keyword evidence="2" id="KW-0808">Transferase</keyword>
<dbReference type="PROSITE" id="PS01125">
    <property type="entry name" value="ROK"/>
    <property type="match status" value="1"/>
</dbReference>
<dbReference type="PATRIC" id="fig|1408281.3.peg.442"/>
<sequence length="320" mass="34238">MSAKYYLGIDMGGTNIKIAIVNNKGSIVEESVIATDINAKPETIVKSIVEKASVLKNYRNTKTAGVGIAGDVDCLKGIVRFSPNLPKWKKINLKEMLEKLTKKKVFVDNDANTAAIGAFCLDVMEKSSNLVCVTLGTGVGGGIIINKKLYIGASCTAGEIGHITIDPKGLRCKCGNTGCIETFVGAKYLSAYAAKYFKENKSALMDKLIAKDYSKITPKILHAAAVKGDKVAKAVWNYAGEKLGILISDILNFINPDTIVLCGGISHAGKYLLDPLKKEIEKRAFKSSRKACKIIVSGYTNKLGVVGAAMLAKHSTAAKQ</sequence>
<comment type="similarity">
    <text evidence="1">Belongs to the ROK (NagC/XylR) family.</text>
</comment>
<reference evidence="2 3" key="1">
    <citation type="submission" date="2014-09" db="EMBL/GenBank/DDBJ databases">
        <title>Complete genome sequence of Endomicrobium proavitum.</title>
        <authorList>
            <person name="Zheng H."/>
        </authorList>
    </citation>
    <scope>NUCLEOTIDE SEQUENCE [LARGE SCALE GENOMIC DNA]</scope>
    <source>
        <strain evidence="2 3">Rsa215</strain>
    </source>
</reference>
<keyword evidence="3" id="KW-1185">Reference proteome</keyword>
<dbReference type="SUPFAM" id="SSF53067">
    <property type="entry name" value="Actin-like ATPase domain"/>
    <property type="match status" value="1"/>
</dbReference>
<dbReference type="InterPro" id="IPR043129">
    <property type="entry name" value="ATPase_NBD"/>
</dbReference>
<keyword evidence="2" id="KW-0418">Kinase</keyword>
<gene>
    <name evidence="2" type="primary">glcK</name>
    <name evidence="2" type="ORF">Epro_0429</name>
</gene>
<dbReference type="PANTHER" id="PTHR18964">
    <property type="entry name" value="ROK (REPRESSOR, ORF, KINASE) FAMILY"/>
    <property type="match status" value="1"/>
</dbReference>
<organism evidence="2 3">
    <name type="scientific">Endomicrobium proavitum</name>
    <dbReference type="NCBI Taxonomy" id="1408281"/>
    <lineage>
        <taxon>Bacteria</taxon>
        <taxon>Pseudomonadati</taxon>
        <taxon>Elusimicrobiota</taxon>
        <taxon>Endomicrobiia</taxon>
        <taxon>Endomicrobiales</taxon>
        <taxon>Endomicrobiaceae</taxon>
        <taxon>Endomicrobium</taxon>
    </lineage>
</organism>
<evidence type="ECO:0000313" key="3">
    <source>
        <dbReference type="Proteomes" id="UP000035337"/>
    </source>
</evidence>
<dbReference type="Pfam" id="PF00480">
    <property type="entry name" value="ROK"/>
    <property type="match status" value="1"/>
</dbReference>